<gene>
    <name evidence="3" type="ORF">SAMN05421753_11832</name>
</gene>
<dbReference type="InterPro" id="IPR012495">
    <property type="entry name" value="TadE-like_dom"/>
</dbReference>
<dbReference type="Proteomes" id="UP000199518">
    <property type="component" value="Unassembled WGS sequence"/>
</dbReference>
<organism evidence="3 4">
    <name type="scientific">Planctomicrobium piriforme</name>
    <dbReference type="NCBI Taxonomy" id="1576369"/>
    <lineage>
        <taxon>Bacteria</taxon>
        <taxon>Pseudomonadati</taxon>
        <taxon>Planctomycetota</taxon>
        <taxon>Planctomycetia</taxon>
        <taxon>Planctomycetales</taxon>
        <taxon>Planctomycetaceae</taxon>
        <taxon>Planctomicrobium</taxon>
    </lineage>
</organism>
<keyword evidence="1" id="KW-1133">Transmembrane helix</keyword>
<sequence>MRRTILQNPLRPRDNQRRGTATVEFAVTAPIFMAILLGIAEMSRGLDASQRLSAAVREGGREAASDISDSIPKGWTLNQKVTKDIQNMLTAGGIDGTKVTVTITYADGATAGQAFDLQLPANDLKYFKITATVPYGNVGIFPMRALKGKNLSASVVFRLGRSSLSS</sequence>
<dbReference type="Pfam" id="PF07811">
    <property type="entry name" value="TadE"/>
    <property type="match status" value="1"/>
</dbReference>
<evidence type="ECO:0000259" key="2">
    <source>
        <dbReference type="Pfam" id="PF07811"/>
    </source>
</evidence>
<dbReference type="RefSeq" id="WP_092054730.1">
    <property type="nucleotide sequence ID" value="NZ_FOQD01000018.1"/>
</dbReference>
<dbReference type="OrthoDB" id="261466at2"/>
<feature type="transmembrane region" description="Helical" evidence="1">
    <location>
        <begin position="21"/>
        <end position="40"/>
    </location>
</feature>
<evidence type="ECO:0000313" key="3">
    <source>
        <dbReference type="EMBL" id="SFJ31256.1"/>
    </source>
</evidence>
<accession>A0A1I3QDR8</accession>
<feature type="domain" description="TadE-like" evidence="2">
    <location>
        <begin position="19"/>
        <end position="61"/>
    </location>
</feature>
<keyword evidence="4" id="KW-1185">Reference proteome</keyword>
<name>A0A1I3QDR8_9PLAN</name>
<protein>
    <submittedName>
        <fullName evidence="3">TadE-like protein</fullName>
    </submittedName>
</protein>
<keyword evidence="1" id="KW-0812">Transmembrane</keyword>
<dbReference type="AlphaFoldDB" id="A0A1I3QDR8"/>
<reference evidence="4" key="1">
    <citation type="submission" date="2016-10" db="EMBL/GenBank/DDBJ databases">
        <authorList>
            <person name="Varghese N."/>
            <person name="Submissions S."/>
        </authorList>
    </citation>
    <scope>NUCLEOTIDE SEQUENCE [LARGE SCALE GENOMIC DNA]</scope>
    <source>
        <strain evidence="4">DSM 26348</strain>
    </source>
</reference>
<dbReference type="STRING" id="1576369.SAMN05421753_11832"/>
<proteinExistence type="predicted"/>
<evidence type="ECO:0000256" key="1">
    <source>
        <dbReference type="SAM" id="Phobius"/>
    </source>
</evidence>
<dbReference type="EMBL" id="FOQD01000018">
    <property type="protein sequence ID" value="SFJ31256.1"/>
    <property type="molecule type" value="Genomic_DNA"/>
</dbReference>
<evidence type="ECO:0000313" key="4">
    <source>
        <dbReference type="Proteomes" id="UP000199518"/>
    </source>
</evidence>
<keyword evidence="1" id="KW-0472">Membrane</keyword>